<dbReference type="EMBL" id="CP121194">
    <property type="protein sequence ID" value="XBH11007.1"/>
    <property type="molecule type" value="Genomic_DNA"/>
</dbReference>
<feature type="repeat" description="TPR" evidence="3">
    <location>
        <begin position="271"/>
        <end position="304"/>
    </location>
</feature>
<dbReference type="InterPro" id="IPR051012">
    <property type="entry name" value="CellSynth/LPSAsmb/PSIAsmb"/>
</dbReference>
<feature type="chain" id="PRO_5043288822" evidence="4">
    <location>
        <begin position="25"/>
        <end position="393"/>
    </location>
</feature>
<proteinExistence type="predicted"/>
<evidence type="ECO:0000256" key="3">
    <source>
        <dbReference type="PROSITE-ProRule" id="PRU00339"/>
    </source>
</evidence>
<evidence type="ECO:0000256" key="2">
    <source>
        <dbReference type="ARBA" id="ARBA00022803"/>
    </source>
</evidence>
<evidence type="ECO:0000256" key="4">
    <source>
        <dbReference type="SAM" id="SignalP"/>
    </source>
</evidence>
<dbReference type="InterPro" id="IPR019734">
    <property type="entry name" value="TPR_rpt"/>
</dbReference>
<keyword evidence="1" id="KW-0677">Repeat</keyword>
<dbReference type="Pfam" id="PF14559">
    <property type="entry name" value="TPR_19"/>
    <property type="match status" value="2"/>
</dbReference>
<evidence type="ECO:0000313" key="6">
    <source>
        <dbReference type="EMBL" id="XBH14435.1"/>
    </source>
</evidence>
<dbReference type="SMART" id="SM00028">
    <property type="entry name" value="TPR"/>
    <property type="match status" value="6"/>
</dbReference>
<feature type="signal peptide" evidence="4">
    <location>
        <begin position="1"/>
        <end position="24"/>
    </location>
</feature>
<organism evidence="6">
    <name type="scientific">Edaphobacter paludis</name>
    <dbReference type="NCBI Taxonomy" id="3035702"/>
    <lineage>
        <taxon>Bacteria</taxon>
        <taxon>Pseudomonadati</taxon>
        <taxon>Acidobacteriota</taxon>
        <taxon>Terriglobia</taxon>
        <taxon>Terriglobales</taxon>
        <taxon>Acidobacteriaceae</taxon>
        <taxon>Edaphobacter</taxon>
    </lineage>
</organism>
<keyword evidence="2 3" id="KW-0802">TPR repeat</keyword>
<feature type="repeat" description="TPR" evidence="3">
    <location>
        <begin position="66"/>
        <end position="99"/>
    </location>
</feature>
<dbReference type="AlphaFoldDB" id="A0AAU7DBG7"/>
<protein>
    <submittedName>
        <fullName evidence="6">Tetratricopeptide repeat protein</fullName>
    </submittedName>
</protein>
<dbReference type="PANTHER" id="PTHR45586">
    <property type="entry name" value="TPR REPEAT-CONTAINING PROTEIN PA4667"/>
    <property type="match status" value="1"/>
</dbReference>
<dbReference type="EMBL" id="CP121195">
    <property type="protein sequence ID" value="XBH14435.1"/>
    <property type="molecule type" value="Genomic_DNA"/>
</dbReference>
<name>A0AAU7DBG7_9BACT</name>
<accession>A0AAU7D0Y7</accession>
<accession>A0AAU7DBG7</accession>
<dbReference type="InterPro" id="IPR011990">
    <property type="entry name" value="TPR-like_helical_dom_sf"/>
</dbReference>
<evidence type="ECO:0000256" key="1">
    <source>
        <dbReference type="ARBA" id="ARBA00022737"/>
    </source>
</evidence>
<evidence type="ECO:0000313" key="5">
    <source>
        <dbReference type="EMBL" id="XBH11007.1"/>
    </source>
</evidence>
<sequence>MRVKNKLTSLLLLGVVALPAFSQASLSRQQQIASHSRLARQYLIGHQPNLAVPEFQAIIALDPKNVDARANLGVLYFFQGDYAKAVPQLQAALKLKAGLWKIQSLLGMSERRLGDDRGGRADLEAAFPHVEEAALKIQVGRDLIDSYSSTGDLDRAASIASSLLKIQPTDPSLLYTAYRLYSDLAGEAMLDLSVAAPESGQMHQAMAHELARERDIAGAIANFRKAVAIDPNLPGIHFELAEALRASSDLKLRAEAEQEYKLAVAANGRDTKSLTKLGDIAVEKDDFAGAVAYYTRALALAPGDADATLGLAHVYIEKDESASALPLLEPLVAADPTNVVAHYRLSTAYRKLKRPDDAKRELEAYQKYKDIKEKMRAVYKEMRLDTPQDKPDK</sequence>
<keyword evidence="4" id="KW-0732">Signal</keyword>
<dbReference type="PROSITE" id="PS50005">
    <property type="entry name" value="TPR"/>
    <property type="match status" value="2"/>
</dbReference>
<dbReference type="RefSeq" id="WP_348268494.1">
    <property type="nucleotide sequence ID" value="NZ_CP121194.1"/>
</dbReference>
<reference evidence="6" key="1">
    <citation type="submission" date="2023-03" db="EMBL/GenBank/DDBJ databases">
        <title>Edaphobacter sp.</title>
        <authorList>
            <person name="Huber K.J."/>
            <person name="Papendorf J."/>
            <person name="Pilke C."/>
            <person name="Bunk B."/>
            <person name="Sproeer C."/>
            <person name="Pester M."/>
        </authorList>
    </citation>
    <scope>NUCLEOTIDE SEQUENCE</scope>
    <source>
        <strain evidence="5">DSM 109919</strain>
        <strain evidence="6">DSM 109920</strain>
    </source>
</reference>
<dbReference type="Gene3D" id="1.25.40.10">
    <property type="entry name" value="Tetratricopeptide repeat domain"/>
    <property type="match status" value="3"/>
</dbReference>
<gene>
    <name evidence="5" type="ORF">P4G45_04580</name>
    <name evidence="6" type="ORF">P8936_04545</name>
</gene>
<dbReference type="KEGG" id="epl:P4G45_04580"/>
<dbReference type="SUPFAM" id="SSF48452">
    <property type="entry name" value="TPR-like"/>
    <property type="match status" value="1"/>
</dbReference>
<dbReference type="PANTHER" id="PTHR45586:SF1">
    <property type="entry name" value="LIPOPOLYSACCHARIDE ASSEMBLY PROTEIN B"/>
    <property type="match status" value="1"/>
</dbReference>